<organism evidence="2">
    <name type="scientific">Arthrobacter saudimassiliensis</name>
    <dbReference type="NCBI Taxonomy" id="1461584"/>
    <lineage>
        <taxon>Bacteria</taxon>
        <taxon>Bacillati</taxon>
        <taxon>Actinomycetota</taxon>
        <taxon>Actinomycetes</taxon>
        <taxon>Micrococcales</taxon>
        <taxon>Micrococcaceae</taxon>
        <taxon>Arthrobacter</taxon>
    </lineage>
</organism>
<gene>
    <name evidence="2" type="ORF">BN1051_02183</name>
</gene>
<evidence type="ECO:0000256" key="1">
    <source>
        <dbReference type="SAM" id="Phobius"/>
    </source>
</evidence>
<reference evidence="2" key="1">
    <citation type="submission" date="2014-07" db="EMBL/GenBank/DDBJ databases">
        <authorList>
            <person name="Urmite Genomes Urmite Genomes"/>
        </authorList>
    </citation>
    <scope>NUCLEOTIDE SEQUENCE</scope>
    <source>
        <strain evidence="2">11W110_air</strain>
    </source>
</reference>
<name>A0A078MRD5_9MICC</name>
<keyword evidence="1" id="KW-0472">Membrane</keyword>
<accession>A0A078MRD5</accession>
<protein>
    <submittedName>
        <fullName evidence="2">Uncharacterized protein</fullName>
    </submittedName>
</protein>
<sequence length="201" mass="21654">MSGIVFAPGETGVSTSKFSPSVVLFWLKTEIAVTNTRVISKSPNTLFGIIPLGYKDEAYPLSGTASVGVEVKFSLGRAIFGLIFLAVALNMLDNFFGYVFLILAVSLILNAMSAAMKIKNHGGGDSMIRVSVLEKSKLEQMRDEINSRLFADHARLRHEESMNMQAMGLLNQQAQINLQQQMNAGLGGGTGQNVPGSAVQQ</sequence>
<keyword evidence="1" id="KW-0812">Transmembrane</keyword>
<dbReference type="PATRIC" id="fig|1461584.3.peg.2158"/>
<dbReference type="EMBL" id="LN483071">
    <property type="protein sequence ID" value="CEA08825.1"/>
    <property type="molecule type" value="Genomic_DNA"/>
</dbReference>
<keyword evidence="1" id="KW-1133">Transmembrane helix</keyword>
<feature type="transmembrane region" description="Helical" evidence="1">
    <location>
        <begin position="98"/>
        <end position="118"/>
    </location>
</feature>
<evidence type="ECO:0000313" key="2">
    <source>
        <dbReference type="EMBL" id="CEA08825.1"/>
    </source>
</evidence>
<dbReference type="AlphaFoldDB" id="A0A078MRD5"/>
<proteinExistence type="predicted"/>